<accession>A0A7I8IBE1</accession>
<keyword evidence="1" id="KW-0175">Coiled coil</keyword>
<evidence type="ECO:0000313" key="4">
    <source>
        <dbReference type="Proteomes" id="UP001189122"/>
    </source>
</evidence>
<dbReference type="PANTHER" id="PTHR48163:SF2">
    <property type="entry name" value="EXPRESSED PROTEIN"/>
    <property type="match status" value="1"/>
</dbReference>
<organism evidence="3">
    <name type="scientific">Spirodela intermedia</name>
    <name type="common">Intermediate duckweed</name>
    <dbReference type="NCBI Taxonomy" id="51605"/>
    <lineage>
        <taxon>Eukaryota</taxon>
        <taxon>Viridiplantae</taxon>
        <taxon>Streptophyta</taxon>
        <taxon>Embryophyta</taxon>
        <taxon>Tracheophyta</taxon>
        <taxon>Spermatophyta</taxon>
        <taxon>Magnoliopsida</taxon>
        <taxon>Liliopsida</taxon>
        <taxon>Araceae</taxon>
        <taxon>Lemnoideae</taxon>
        <taxon>Spirodela</taxon>
    </lineage>
</organism>
<evidence type="ECO:0000313" key="3">
    <source>
        <dbReference type="EMBL" id="CAA2615281.1"/>
    </source>
</evidence>
<evidence type="ECO:0000256" key="2">
    <source>
        <dbReference type="SAM" id="MobiDB-lite"/>
    </source>
</evidence>
<proteinExistence type="predicted"/>
<gene>
    <name evidence="3" type="ORF">SI7747_01001635</name>
</gene>
<dbReference type="EMBL" id="LR743588">
    <property type="protein sequence ID" value="CAA2615281.1"/>
    <property type="molecule type" value="Genomic_DNA"/>
</dbReference>
<sequence>MEAHHATLGHRTLEEIRQKRAAERMQKASSGSDLEGSNPYGMQKYESGSQFTEKDFNALLFRLKELEKKNAELEVENGQLQSKLETRQTENDSLLKRVNDLEHESLPVLRKSLKDVSIEKDAAVVAREDLLAQVRTLKKRLKEAEEEQCRAEEDAAALRAELNSLQQQEMRNHYNDMASMDRSADLIKSMEREILDLKSQLQQELLQKQDGQQMLAEEQVRSSSLLAEKQELEERLTAFSKASEEMSKDAASKAFLIQEKEKFEKQLHDMAVMVERLESGRQKLLMEVDSQSSQIEKLYEENSDLSASYNDALGAVAQWESQVKSCLEQNNELREMLHKVRSEQLNAVNVMAIQTGLEPKEDSRNSLDSQGVYALQLKLAEEQSRSEALSAEVLRLSAELRRAIQLYNNLTWLYRPILRNIEDGLMRMKHESFVSSQ</sequence>
<protein>
    <submittedName>
        <fullName evidence="3">Uncharacterized protein</fullName>
    </submittedName>
</protein>
<dbReference type="AlphaFoldDB" id="A0A7I8IBE1"/>
<feature type="region of interest" description="Disordered" evidence="2">
    <location>
        <begin position="1"/>
        <end position="46"/>
    </location>
</feature>
<feature type="coiled-coil region" evidence="1">
    <location>
        <begin position="56"/>
        <end position="249"/>
    </location>
</feature>
<evidence type="ECO:0000256" key="1">
    <source>
        <dbReference type="SAM" id="Coils"/>
    </source>
</evidence>
<name>A0A7I8IBE1_SPIIN</name>
<dbReference type="EMBL" id="CACRZD030000001">
    <property type="protein sequence ID" value="CAA6655045.1"/>
    <property type="molecule type" value="Genomic_DNA"/>
</dbReference>
<keyword evidence="4" id="KW-1185">Reference proteome</keyword>
<feature type="compositionally biased region" description="Basic and acidic residues" evidence="2">
    <location>
        <begin position="1"/>
        <end position="26"/>
    </location>
</feature>
<dbReference type="PANTHER" id="PTHR48163">
    <property type="entry name" value="BNAC02G25670D PROTEIN"/>
    <property type="match status" value="1"/>
</dbReference>
<reference evidence="3 4" key="1">
    <citation type="submission" date="2019-12" db="EMBL/GenBank/DDBJ databases">
        <authorList>
            <person name="Scholz U."/>
            <person name="Mascher M."/>
            <person name="Fiebig A."/>
        </authorList>
    </citation>
    <scope>NUCLEOTIDE SEQUENCE</scope>
</reference>
<dbReference type="Proteomes" id="UP001189122">
    <property type="component" value="Unassembled WGS sequence"/>
</dbReference>
<feature type="coiled-coil region" evidence="1">
    <location>
        <begin position="281"/>
        <end position="343"/>
    </location>
</feature>